<dbReference type="InterPro" id="IPR043129">
    <property type="entry name" value="ATPase_NBD"/>
</dbReference>
<reference evidence="4 5" key="1">
    <citation type="submission" date="2020-12" db="EMBL/GenBank/DDBJ databases">
        <title>Metabolic potential, ecology and presence of endohyphal bacteria is reflected in genomic diversity of Mucoromycotina.</title>
        <authorList>
            <person name="Muszewska A."/>
            <person name="Okrasinska A."/>
            <person name="Steczkiewicz K."/>
            <person name="Drgas O."/>
            <person name="Orlowska M."/>
            <person name="Perlinska-Lenart U."/>
            <person name="Aleksandrzak-Piekarczyk T."/>
            <person name="Szatraj K."/>
            <person name="Zielenkiewicz U."/>
            <person name="Pilsyk S."/>
            <person name="Malc E."/>
            <person name="Mieczkowski P."/>
            <person name="Kruszewska J.S."/>
            <person name="Biernat P."/>
            <person name="Pawlowska J."/>
        </authorList>
    </citation>
    <scope>NUCLEOTIDE SEQUENCE [LARGE SCALE GENOMIC DNA]</scope>
    <source>
        <strain evidence="4 5">CBS 142.35</strain>
    </source>
</reference>
<dbReference type="InterPro" id="IPR003695">
    <property type="entry name" value="Ppx_GppA_N"/>
</dbReference>
<evidence type="ECO:0000313" key="4">
    <source>
        <dbReference type="EMBL" id="KAG2221019.1"/>
    </source>
</evidence>
<keyword evidence="5" id="KW-1185">Reference proteome</keyword>
<organism evidence="4 5">
    <name type="scientific">Circinella minor</name>
    <dbReference type="NCBI Taxonomy" id="1195481"/>
    <lineage>
        <taxon>Eukaryota</taxon>
        <taxon>Fungi</taxon>
        <taxon>Fungi incertae sedis</taxon>
        <taxon>Mucoromycota</taxon>
        <taxon>Mucoromycotina</taxon>
        <taxon>Mucoromycetes</taxon>
        <taxon>Mucorales</taxon>
        <taxon>Lichtheimiaceae</taxon>
        <taxon>Circinella</taxon>
    </lineage>
</organism>
<dbReference type="Pfam" id="PF23566">
    <property type="entry name" value="RTG2_C"/>
    <property type="match status" value="1"/>
</dbReference>
<dbReference type="InterPro" id="IPR050273">
    <property type="entry name" value="GppA/Ppx_hydrolase"/>
</dbReference>
<sequence length="661" mass="72916">MSNLSAQAPLAVIDMGSNGIRFGIVSALARHLPVAYEERAPISLFDAQGIERVIPEETICQVVTSFQRFQALCEHAGVDLNNVKIIATEATRLAVNSQDFITKIYDATGWSVSLLSKEDEALISASGIVGSFYKVDGVTMDLGGGSVEFSYVTSSSDGELEIASSPVSLPFGAAALKRRLAHCNTKKDRKALHEELVSEIRTAFEHVNVPAKLNSDEGYTIYMSGGGFRALGYLSMKAKGSRLYSQQQLSQAGTGRRRSSIVTEPHGYQSDEQENSHQHHHHHHHQQHRSNRDFITYPIPIISGYTIKGRELQELANKYKNKNPQKTMKQLKGFRISKRRASMVPAICFLVSALLNVIKVRQINFSEGGARQGLCYTLLSREEQQKDPLLEGVKAYASGLPHALSYDEFEAIWSILRNAVPRPYLDPEHPLQLHRLLPAAIHLANLTTHYPKETRAFVAFHMPLASGPLANVPGISHQERATLALLLAFRQGGEVPDPIFKTIQKMIGSKATAVCKYVGRLMELIFTISPLSPGMGVIKSGISFVATIINDYGPIASSDSSSTISSYSSSSATPISTTPNIHQETMDEDEDDPDEIFYPRVKLCINIPETKSCPMVEAPAVMSVIESMDQKISSKKKFEMDEELRSILVHPNLFSVDVVRH</sequence>
<dbReference type="PANTHER" id="PTHR30005:SF0">
    <property type="entry name" value="RETROGRADE REGULATION PROTEIN 2"/>
    <property type="match status" value="1"/>
</dbReference>
<dbReference type="AlphaFoldDB" id="A0A8H7VND3"/>
<evidence type="ECO:0000313" key="5">
    <source>
        <dbReference type="Proteomes" id="UP000646827"/>
    </source>
</evidence>
<gene>
    <name evidence="4" type="ORF">INT45_009268</name>
</gene>
<dbReference type="Proteomes" id="UP000646827">
    <property type="component" value="Unassembled WGS sequence"/>
</dbReference>
<feature type="region of interest" description="Disordered" evidence="1">
    <location>
        <begin position="246"/>
        <end position="292"/>
    </location>
</feature>
<dbReference type="FunFam" id="3.30.420.40:FF:000191">
    <property type="entry name" value="Retrograde regulation protein 2"/>
    <property type="match status" value="1"/>
</dbReference>
<feature type="compositionally biased region" description="Basic residues" evidence="1">
    <location>
        <begin position="278"/>
        <end position="289"/>
    </location>
</feature>
<feature type="compositionally biased region" description="Low complexity" evidence="1">
    <location>
        <begin position="566"/>
        <end position="579"/>
    </location>
</feature>
<dbReference type="GO" id="GO:0006357">
    <property type="term" value="P:regulation of transcription by RNA polymerase II"/>
    <property type="evidence" value="ECO:0007669"/>
    <property type="project" value="TreeGrafter"/>
</dbReference>
<dbReference type="InterPro" id="IPR057512">
    <property type="entry name" value="RTG2_C"/>
</dbReference>
<feature type="region of interest" description="Disordered" evidence="1">
    <location>
        <begin position="566"/>
        <end position="592"/>
    </location>
</feature>
<dbReference type="SUPFAM" id="SSF53067">
    <property type="entry name" value="Actin-like ATPase domain"/>
    <property type="match status" value="2"/>
</dbReference>
<dbReference type="Gene3D" id="3.30.420.40">
    <property type="match status" value="1"/>
</dbReference>
<dbReference type="Gene3D" id="1.10.3210.10">
    <property type="entry name" value="Hypothetical protein af1432"/>
    <property type="match status" value="1"/>
</dbReference>
<protein>
    <recommendedName>
        <fullName evidence="6">Ppx/GppA phosphatase domain-containing protein</fullName>
    </recommendedName>
</protein>
<evidence type="ECO:0000259" key="2">
    <source>
        <dbReference type="Pfam" id="PF02541"/>
    </source>
</evidence>
<name>A0A8H7VND3_9FUNG</name>
<proteinExistence type="predicted"/>
<dbReference type="PANTHER" id="PTHR30005">
    <property type="entry name" value="EXOPOLYPHOSPHATASE"/>
    <property type="match status" value="1"/>
</dbReference>
<dbReference type="Pfam" id="PF02541">
    <property type="entry name" value="Ppx-GppA"/>
    <property type="match status" value="1"/>
</dbReference>
<feature type="domain" description="Ppx/GppA phosphatase N-terminal" evidence="2">
    <location>
        <begin position="28"/>
        <end position="205"/>
    </location>
</feature>
<evidence type="ECO:0008006" key="6">
    <source>
        <dbReference type="Google" id="ProtNLM"/>
    </source>
</evidence>
<dbReference type="OrthoDB" id="2014654at2759"/>
<comment type="caution">
    <text evidence="4">The sequence shown here is derived from an EMBL/GenBank/DDBJ whole genome shotgun (WGS) entry which is preliminary data.</text>
</comment>
<feature type="domain" description="RTG2 C-terminal" evidence="3">
    <location>
        <begin position="409"/>
        <end position="530"/>
    </location>
</feature>
<accession>A0A8H7VND3</accession>
<dbReference type="EMBL" id="JAEPRB010000121">
    <property type="protein sequence ID" value="KAG2221019.1"/>
    <property type="molecule type" value="Genomic_DNA"/>
</dbReference>
<dbReference type="Gene3D" id="3.30.420.150">
    <property type="entry name" value="Exopolyphosphatase. Domain 2"/>
    <property type="match status" value="2"/>
</dbReference>
<evidence type="ECO:0000256" key="1">
    <source>
        <dbReference type="SAM" id="MobiDB-lite"/>
    </source>
</evidence>
<evidence type="ECO:0000259" key="3">
    <source>
        <dbReference type="Pfam" id="PF23566"/>
    </source>
</evidence>